<dbReference type="NCBIfam" id="TIGR00038">
    <property type="entry name" value="efp"/>
    <property type="match status" value="1"/>
</dbReference>
<dbReference type="SUPFAM" id="SSF50249">
    <property type="entry name" value="Nucleic acid-binding proteins"/>
    <property type="match status" value="2"/>
</dbReference>
<proteinExistence type="inferred from homology"/>
<evidence type="ECO:0000259" key="10">
    <source>
        <dbReference type="SMART" id="SM00841"/>
    </source>
</evidence>
<evidence type="ECO:0000256" key="9">
    <source>
        <dbReference type="RuleBase" id="RU004389"/>
    </source>
</evidence>
<dbReference type="Proteomes" id="UP000054976">
    <property type="component" value="Unassembled WGS sequence"/>
</dbReference>
<comment type="pathway">
    <text evidence="2 7">Protein biosynthesis; polypeptide chain elongation.</text>
</comment>
<evidence type="ECO:0000256" key="3">
    <source>
        <dbReference type="ARBA" id="ARBA00009479"/>
    </source>
</evidence>
<dbReference type="HAMAP" id="MF_00141">
    <property type="entry name" value="EF_P"/>
    <property type="match status" value="1"/>
</dbReference>
<feature type="domain" description="Translation elongation factor P/YeiP central" evidence="11">
    <location>
        <begin position="67"/>
        <end position="121"/>
    </location>
</feature>
<dbReference type="Pfam" id="PF08207">
    <property type="entry name" value="EFP_N"/>
    <property type="match status" value="1"/>
</dbReference>
<dbReference type="Pfam" id="PF09285">
    <property type="entry name" value="Elong-fact-P_C"/>
    <property type="match status" value="1"/>
</dbReference>
<dbReference type="GO" id="GO:0005829">
    <property type="term" value="C:cytosol"/>
    <property type="evidence" value="ECO:0007669"/>
    <property type="project" value="UniProtKB-ARBA"/>
</dbReference>
<evidence type="ECO:0000313" key="13">
    <source>
        <dbReference type="Proteomes" id="UP000054976"/>
    </source>
</evidence>
<reference evidence="13" key="1">
    <citation type="submission" date="2016-01" db="EMBL/GenBank/DDBJ databases">
        <title>Draft genome sequence of Thermodesulfovibrio aggregans strain TGE-P1.</title>
        <authorList>
            <person name="Sekiguchi Y."/>
            <person name="Ohashi A."/>
            <person name="Matsuura N."/>
            <person name="Tourlousse M.D."/>
        </authorList>
    </citation>
    <scope>NUCLEOTIDE SEQUENCE [LARGE SCALE GENOMIC DNA]</scope>
    <source>
        <strain evidence="13">TGE-P1</strain>
    </source>
</reference>
<protein>
    <recommendedName>
        <fullName evidence="7 8">Elongation factor P</fullName>
        <shortName evidence="7">EF-P</shortName>
    </recommendedName>
</protein>
<comment type="subcellular location">
    <subcellularLocation>
        <location evidence="1 7">Cytoplasm</location>
    </subcellularLocation>
</comment>
<dbReference type="InterPro" id="IPR020599">
    <property type="entry name" value="Transl_elong_fac_P/YeiP"/>
</dbReference>
<comment type="similarity">
    <text evidence="3 7 9">Belongs to the elongation factor P family.</text>
</comment>
<dbReference type="InterPro" id="IPR012340">
    <property type="entry name" value="NA-bd_OB-fold"/>
</dbReference>
<evidence type="ECO:0000313" key="12">
    <source>
        <dbReference type="EMBL" id="GAQ95676.1"/>
    </source>
</evidence>
<dbReference type="FunFam" id="2.40.50.140:FF:000009">
    <property type="entry name" value="Elongation factor P"/>
    <property type="match status" value="1"/>
</dbReference>
<keyword evidence="13" id="KW-1185">Reference proteome</keyword>
<dbReference type="AlphaFoldDB" id="A0A0U9HRK9"/>
<dbReference type="Gene3D" id="2.30.30.30">
    <property type="match status" value="1"/>
</dbReference>
<dbReference type="EMBL" id="BCNO01000003">
    <property type="protein sequence ID" value="GAQ95676.1"/>
    <property type="molecule type" value="Genomic_DNA"/>
</dbReference>
<keyword evidence="5 7" id="KW-0251">Elongation factor</keyword>
<dbReference type="STRING" id="86166.TAGGR_3149"/>
<dbReference type="UniPathway" id="UPA00345"/>
<accession>A0A0U9HRK9</accession>
<dbReference type="InterPro" id="IPR008991">
    <property type="entry name" value="Translation_prot_SH3-like_sf"/>
</dbReference>
<dbReference type="InterPro" id="IPR001059">
    <property type="entry name" value="Transl_elong_P/YeiP_cen"/>
</dbReference>
<dbReference type="SMART" id="SM01185">
    <property type="entry name" value="EFP"/>
    <property type="match status" value="1"/>
</dbReference>
<keyword evidence="6 7" id="KW-0648">Protein biosynthesis</keyword>
<dbReference type="GO" id="GO:0043043">
    <property type="term" value="P:peptide biosynthetic process"/>
    <property type="evidence" value="ECO:0007669"/>
    <property type="project" value="InterPro"/>
</dbReference>
<dbReference type="InterPro" id="IPR014722">
    <property type="entry name" value="Rib_uL2_dom2"/>
</dbReference>
<sequence>MISTSEFKKGLKIEYKGEPYEIIDFQHVKMQQRAPIVRTKIKNLKTGRVLEENFPAGEKFEKPELEEKQMQYLYSQGDSYVFMDMESYEQIAIPAEKIGDALYYIKEEMIVDVIYYKGEPLLIQPPMFVELRVVETEPAFKGDTASGGTKPAKLETGLTVKVPFHIQTGDLLKIDTRTGEYIEKVKE</sequence>
<evidence type="ECO:0000256" key="8">
    <source>
        <dbReference type="NCBIfam" id="TIGR00038"/>
    </source>
</evidence>
<evidence type="ECO:0000256" key="2">
    <source>
        <dbReference type="ARBA" id="ARBA00004815"/>
    </source>
</evidence>
<gene>
    <name evidence="7" type="primary">efp</name>
    <name evidence="12" type="ORF">TAGGR_3149</name>
</gene>
<dbReference type="FunFam" id="2.40.50.140:FF:000004">
    <property type="entry name" value="Elongation factor P"/>
    <property type="match status" value="1"/>
</dbReference>
<evidence type="ECO:0000256" key="4">
    <source>
        <dbReference type="ARBA" id="ARBA00022490"/>
    </source>
</evidence>
<dbReference type="NCBIfam" id="NF001810">
    <property type="entry name" value="PRK00529.1"/>
    <property type="match status" value="1"/>
</dbReference>
<dbReference type="SMART" id="SM00841">
    <property type="entry name" value="Elong-fact-P_C"/>
    <property type="match status" value="1"/>
</dbReference>
<dbReference type="InterPro" id="IPR013852">
    <property type="entry name" value="Transl_elong_P/YeiP_CS"/>
</dbReference>
<dbReference type="Gene3D" id="2.40.50.140">
    <property type="entry name" value="Nucleic acid-binding proteins"/>
    <property type="match status" value="2"/>
</dbReference>
<dbReference type="InterPro" id="IPR011768">
    <property type="entry name" value="Transl_elongation_fac_P"/>
</dbReference>
<dbReference type="CDD" id="cd04470">
    <property type="entry name" value="S1_EF-P_repeat_1"/>
    <property type="match status" value="1"/>
</dbReference>
<dbReference type="PANTHER" id="PTHR30053">
    <property type="entry name" value="ELONGATION FACTOR P"/>
    <property type="match status" value="1"/>
</dbReference>
<evidence type="ECO:0000256" key="1">
    <source>
        <dbReference type="ARBA" id="ARBA00004496"/>
    </source>
</evidence>
<dbReference type="OrthoDB" id="9801844at2"/>
<dbReference type="CDD" id="cd05794">
    <property type="entry name" value="S1_EF-P_repeat_2"/>
    <property type="match status" value="1"/>
</dbReference>
<dbReference type="Pfam" id="PF01132">
    <property type="entry name" value="EFP"/>
    <property type="match status" value="1"/>
</dbReference>
<dbReference type="PROSITE" id="PS01275">
    <property type="entry name" value="EFP"/>
    <property type="match status" value="1"/>
</dbReference>
<dbReference type="InterPro" id="IPR015365">
    <property type="entry name" value="Elong-fact-P_C"/>
</dbReference>
<evidence type="ECO:0000259" key="11">
    <source>
        <dbReference type="SMART" id="SM01185"/>
    </source>
</evidence>
<dbReference type="RefSeq" id="WP_059177103.1">
    <property type="nucleotide sequence ID" value="NZ_BCNO01000003.1"/>
</dbReference>
<organism evidence="12 13">
    <name type="scientific">Thermodesulfovibrio aggregans</name>
    <dbReference type="NCBI Taxonomy" id="86166"/>
    <lineage>
        <taxon>Bacteria</taxon>
        <taxon>Pseudomonadati</taxon>
        <taxon>Nitrospirota</taxon>
        <taxon>Thermodesulfovibrionia</taxon>
        <taxon>Thermodesulfovibrionales</taxon>
        <taxon>Thermodesulfovibrionaceae</taxon>
        <taxon>Thermodesulfovibrio</taxon>
    </lineage>
</organism>
<feature type="domain" description="Elongation factor P C-terminal" evidence="10">
    <location>
        <begin position="129"/>
        <end position="184"/>
    </location>
</feature>
<dbReference type="PANTHER" id="PTHR30053:SF12">
    <property type="entry name" value="ELONGATION FACTOR P (EF-P) FAMILY PROTEIN"/>
    <property type="match status" value="1"/>
</dbReference>
<comment type="function">
    <text evidence="7">Involved in peptide bond synthesis. Stimulates efficient translation and peptide-bond synthesis on native or reconstituted 70S ribosomes in vitro. Probably functions indirectly by altering the affinity of the ribosome for aminoacyl-tRNA, thus increasing their reactivity as acceptors for peptidyl transferase.</text>
</comment>
<evidence type="ECO:0000256" key="5">
    <source>
        <dbReference type="ARBA" id="ARBA00022768"/>
    </source>
</evidence>
<evidence type="ECO:0000256" key="6">
    <source>
        <dbReference type="ARBA" id="ARBA00022917"/>
    </source>
</evidence>
<name>A0A0U9HRK9_9BACT</name>
<dbReference type="FunFam" id="2.30.30.30:FF:000003">
    <property type="entry name" value="Elongation factor P"/>
    <property type="match status" value="1"/>
</dbReference>
<comment type="caution">
    <text evidence="12">The sequence shown here is derived from an EMBL/GenBank/DDBJ whole genome shotgun (WGS) entry which is preliminary data.</text>
</comment>
<dbReference type="PIRSF" id="PIRSF005901">
    <property type="entry name" value="EF-P"/>
    <property type="match status" value="1"/>
</dbReference>
<dbReference type="InterPro" id="IPR013185">
    <property type="entry name" value="Transl_elong_KOW-like"/>
</dbReference>
<evidence type="ECO:0000256" key="7">
    <source>
        <dbReference type="HAMAP-Rule" id="MF_00141"/>
    </source>
</evidence>
<dbReference type="SUPFAM" id="SSF50104">
    <property type="entry name" value="Translation proteins SH3-like domain"/>
    <property type="match status" value="1"/>
</dbReference>
<dbReference type="GO" id="GO:0003746">
    <property type="term" value="F:translation elongation factor activity"/>
    <property type="evidence" value="ECO:0007669"/>
    <property type="project" value="UniProtKB-UniRule"/>
</dbReference>
<keyword evidence="4 7" id="KW-0963">Cytoplasm</keyword>